<sequence length="85" mass="9064">MNMASKIAKSPVVSSKGALLAEAPQARGYSLDHLAEPTGLTVIEVRALENDEDFDASRIRRTAAALGILDKISEARRAEVATQSL</sequence>
<dbReference type="EMBL" id="SIPC01000012">
    <property type="protein sequence ID" value="TAX63794.1"/>
    <property type="molecule type" value="Genomic_DNA"/>
</dbReference>
<name>A0A4Q8XNB4_RHILE</name>
<evidence type="ECO:0000313" key="1">
    <source>
        <dbReference type="EMBL" id="TAX63794.1"/>
    </source>
</evidence>
<organism evidence="1 2">
    <name type="scientific">Rhizobium leguminosarum</name>
    <dbReference type="NCBI Taxonomy" id="384"/>
    <lineage>
        <taxon>Bacteria</taxon>
        <taxon>Pseudomonadati</taxon>
        <taxon>Pseudomonadota</taxon>
        <taxon>Alphaproteobacteria</taxon>
        <taxon>Hyphomicrobiales</taxon>
        <taxon>Rhizobiaceae</taxon>
        <taxon>Rhizobium/Agrobacterium group</taxon>
        <taxon>Rhizobium</taxon>
    </lineage>
</organism>
<dbReference type="AlphaFoldDB" id="A0A4Q8XNB4"/>
<evidence type="ECO:0000313" key="2">
    <source>
        <dbReference type="Proteomes" id="UP000293652"/>
    </source>
</evidence>
<proteinExistence type="predicted"/>
<dbReference type="Proteomes" id="UP000293652">
    <property type="component" value="Unassembled WGS sequence"/>
</dbReference>
<accession>A0A4Q8XNB4</accession>
<reference evidence="1 2" key="1">
    <citation type="submission" date="2019-02" db="EMBL/GenBank/DDBJ databases">
        <title>The genomic architecture of introgression among sibling species of bacteria.</title>
        <authorList>
            <person name="Cavassim M.I.A."/>
            <person name="Moeskjaer S."/>
            <person name="Moslemi C."/>
            <person name="Fields B."/>
            <person name="Bachmann A."/>
            <person name="Vilhjalmsson B."/>
            <person name="Schierup M.H."/>
            <person name="Young J.P.W."/>
            <person name="Andersen S.U."/>
        </authorList>
    </citation>
    <scope>NUCLEOTIDE SEQUENCE [LARGE SCALE GENOMIC DNA]</scope>
    <source>
        <strain evidence="1 2">SM145A</strain>
    </source>
</reference>
<dbReference type="RefSeq" id="WP_130679662.1">
    <property type="nucleotide sequence ID" value="NZ_SIPA01000007.1"/>
</dbReference>
<protein>
    <submittedName>
        <fullName evidence="1">Transcriptional regulator</fullName>
    </submittedName>
</protein>
<gene>
    <name evidence="1" type="ORF">ELI03_35740</name>
</gene>
<comment type="caution">
    <text evidence="1">The sequence shown here is derived from an EMBL/GenBank/DDBJ whole genome shotgun (WGS) entry which is preliminary data.</text>
</comment>